<evidence type="ECO:0000313" key="2">
    <source>
        <dbReference type="Proteomes" id="UP001302745"/>
    </source>
</evidence>
<name>A0AAN6ZWS9_9PEZI</name>
<comment type="caution">
    <text evidence="1">The sequence shown here is derived from an EMBL/GenBank/DDBJ whole genome shotgun (WGS) entry which is preliminary data.</text>
</comment>
<reference evidence="1" key="2">
    <citation type="submission" date="2023-05" db="EMBL/GenBank/DDBJ databases">
        <authorList>
            <consortium name="Lawrence Berkeley National Laboratory"/>
            <person name="Steindorff A."/>
            <person name="Hensen N."/>
            <person name="Bonometti L."/>
            <person name="Westerberg I."/>
            <person name="Brannstrom I.O."/>
            <person name="Guillou S."/>
            <person name="Cros-Aarteil S."/>
            <person name="Calhoun S."/>
            <person name="Haridas S."/>
            <person name="Kuo A."/>
            <person name="Mondo S."/>
            <person name="Pangilinan J."/>
            <person name="Riley R."/>
            <person name="Labutti K."/>
            <person name="Andreopoulos B."/>
            <person name="Lipzen A."/>
            <person name="Chen C."/>
            <person name="Yanf M."/>
            <person name="Daum C."/>
            <person name="Ng V."/>
            <person name="Clum A."/>
            <person name="Ohm R."/>
            <person name="Martin F."/>
            <person name="Silar P."/>
            <person name="Natvig D."/>
            <person name="Lalanne C."/>
            <person name="Gautier V."/>
            <person name="Ament-Velasquez S.L."/>
            <person name="Kruys A."/>
            <person name="Hutchinson M.I."/>
            <person name="Powell A.J."/>
            <person name="Barry K."/>
            <person name="Miller A.N."/>
            <person name="Grigoriev I.V."/>
            <person name="Debuchy R."/>
            <person name="Gladieux P."/>
            <person name="Thoren M.H."/>
            <person name="Johannesson H."/>
        </authorList>
    </citation>
    <scope>NUCLEOTIDE SEQUENCE</scope>
    <source>
        <strain evidence="1">CBS 538.74</strain>
    </source>
</reference>
<proteinExistence type="predicted"/>
<reference evidence="1" key="1">
    <citation type="journal article" date="2023" name="Mol. Phylogenet. Evol.">
        <title>Genome-scale phylogeny and comparative genomics of the fungal order Sordariales.</title>
        <authorList>
            <person name="Hensen N."/>
            <person name="Bonometti L."/>
            <person name="Westerberg I."/>
            <person name="Brannstrom I.O."/>
            <person name="Guillou S."/>
            <person name="Cros-Aarteil S."/>
            <person name="Calhoun S."/>
            <person name="Haridas S."/>
            <person name="Kuo A."/>
            <person name="Mondo S."/>
            <person name="Pangilinan J."/>
            <person name="Riley R."/>
            <person name="LaButti K."/>
            <person name="Andreopoulos B."/>
            <person name="Lipzen A."/>
            <person name="Chen C."/>
            <person name="Yan M."/>
            <person name="Daum C."/>
            <person name="Ng V."/>
            <person name="Clum A."/>
            <person name="Steindorff A."/>
            <person name="Ohm R.A."/>
            <person name="Martin F."/>
            <person name="Silar P."/>
            <person name="Natvig D.O."/>
            <person name="Lalanne C."/>
            <person name="Gautier V."/>
            <person name="Ament-Velasquez S.L."/>
            <person name="Kruys A."/>
            <person name="Hutchinson M.I."/>
            <person name="Powell A.J."/>
            <person name="Barry K."/>
            <person name="Miller A.N."/>
            <person name="Grigoriev I.V."/>
            <person name="Debuchy R."/>
            <person name="Gladieux P."/>
            <person name="Hiltunen Thoren M."/>
            <person name="Johannesson H."/>
        </authorList>
    </citation>
    <scope>NUCLEOTIDE SEQUENCE</scope>
    <source>
        <strain evidence="1">CBS 538.74</strain>
    </source>
</reference>
<keyword evidence="2" id="KW-1185">Reference proteome</keyword>
<dbReference type="Proteomes" id="UP001302745">
    <property type="component" value="Unassembled WGS sequence"/>
</dbReference>
<evidence type="ECO:0000313" key="1">
    <source>
        <dbReference type="EMBL" id="KAK4153024.1"/>
    </source>
</evidence>
<protein>
    <submittedName>
        <fullName evidence="1">Uncharacterized protein</fullName>
    </submittedName>
</protein>
<dbReference type="AlphaFoldDB" id="A0AAN6ZWS9"/>
<gene>
    <name evidence="1" type="ORF">C8A00DRAFT_15735</name>
</gene>
<dbReference type="EMBL" id="MU856954">
    <property type="protein sequence ID" value="KAK4153024.1"/>
    <property type="molecule type" value="Genomic_DNA"/>
</dbReference>
<organism evidence="1 2">
    <name type="scientific">Chaetomidium leptoderma</name>
    <dbReference type="NCBI Taxonomy" id="669021"/>
    <lineage>
        <taxon>Eukaryota</taxon>
        <taxon>Fungi</taxon>
        <taxon>Dikarya</taxon>
        <taxon>Ascomycota</taxon>
        <taxon>Pezizomycotina</taxon>
        <taxon>Sordariomycetes</taxon>
        <taxon>Sordariomycetidae</taxon>
        <taxon>Sordariales</taxon>
        <taxon>Chaetomiaceae</taxon>
        <taxon>Chaetomidium</taxon>
    </lineage>
</organism>
<sequence>MIKREVLQRTRLRSNVKYEPLPVSRHSSTAFALAGSLADEFSTALLAQLGQVTATPSESSSSPTNTSETTGAKAQLYAVQLHRYRMRVRFDVFLDHCTPEFRSQIDETVARPIHAITKLGHKDGDGYQVDRNPLLDIKVAREIEWVQGRDEGPRPYFTDNMTRMFYDDGIRVEDNLEELYPFFLPSKLRSRHERDS</sequence>
<accession>A0AAN6ZWS9</accession>